<dbReference type="RefSeq" id="WP_143065639.1">
    <property type="nucleotide sequence ID" value="NZ_FOEI01000005.1"/>
</dbReference>
<dbReference type="Gene3D" id="2.60.40.1120">
    <property type="entry name" value="Carboxypeptidase-like, regulatory domain"/>
    <property type="match status" value="1"/>
</dbReference>
<accession>A0A1H9CYD2</accession>
<gene>
    <name evidence="2" type="ORF">SAMN05444005_105159</name>
</gene>
<dbReference type="Proteomes" id="UP000198648">
    <property type="component" value="Unassembled WGS sequence"/>
</dbReference>
<evidence type="ECO:0000256" key="1">
    <source>
        <dbReference type="SAM" id="SignalP"/>
    </source>
</evidence>
<organism evidence="2 3">
    <name type="scientific">Flavobacterium urocaniciphilum</name>
    <dbReference type="NCBI Taxonomy" id="1299341"/>
    <lineage>
        <taxon>Bacteria</taxon>
        <taxon>Pseudomonadati</taxon>
        <taxon>Bacteroidota</taxon>
        <taxon>Flavobacteriia</taxon>
        <taxon>Flavobacteriales</taxon>
        <taxon>Flavobacteriaceae</taxon>
        <taxon>Flavobacterium</taxon>
    </lineage>
</organism>
<name>A0A1H9CYD2_9FLAO</name>
<keyword evidence="3" id="KW-1185">Reference proteome</keyword>
<evidence type="ECO:0000313" key="2">
    <source>
        <dbReference type="EMBL" id="SEQ06220.1"/>
    </source>
</evidence>
<proteinExistence type="predicted"/>
<evidence type="ECO:0008006" key="4">
    <source>
        <dbReference type="Google" id="ProtNLM"/>
    </source>
</evidence>
<dbReference type="OrthoDB" id="1363524at2"/>
<dbReference type="InterPro" id="IPR008969">
    <property type="entry name" value="CarboxyPept-like_regulatory"/>
</dbReference>
<reference evidence="2 3" key="1">
    <citation type="submission" date="2016-10" db="EMBL/GenBank/DDBJ databases">
        <authorList>
            <person name="de Groot N.N."/>
        </authorList>
    </citation>
    <scope>NUCLEOTIDE SEQUENCE [LARGE SCALE GENOMIC DNA]</scope>
    <source>
        <strain evidence="2 3">DSM 27078</strain>
    </source>
</reference>
<protein>
    <recommendedName>
        <fullName evidence="4">CarboxypepD_reg-like domain-containing protein</fullName>
    </recommendedName>
</protein>
<dbReference type="AlphaFoldDB" id="A0A1H9CYD2"/>
<evidence type="ECO:0000313" key="3">
    <source>
        <dbReference type="Proteomes" id="UP000198648"/>
    </source>
</evidence>
<dbReference type="SUPFAM" id="SSF49464">
    <property type="entry name" value="Carboxypeptidase regulatory domain-like"/>
    <property type="match status" value="1"/>
</dbReference>
<dbReference type="STRING" id="1299341.SAMN05444005_105159"/>
<feature type="signal peptide" evidence="1">
    <location>
        <begin position="1"/>
        <end position="24"/>
    </location>
</feature>
<dbReference type="EMBL" id="FOEI01000005">
    <property type="protein sequence ID" value="SEQ06220.1"/>
    <property type="molecule type" value="Genomic_DNA"/>
</dbReference>
<dbReference type="PROSITE" id="PS51257">
    <property type="entry name" value="PROKAR_LIPOPROTEIN"/>
    <property type="match status" value="1"/>
</dbReference>
<keyword evidence="1" id="KW-0732">Signal</keyword>
<sequence>MKNHFKIIVLVLSISMFISCDGFQAVDGMIIGSETHLPISNVVIKELKKGDTLATTDEQGYFEINQIKGFPIGEKELTIIVSKKEYIQDTITFINNESKLIKLTLSKNKP</sequence>
<feature type="chain" id="PRO_5011594155" description="CarboxypepD_reg-like domain-containing protein" evidence="1">
    <location>
        <begin position="25"/>
        <end position="110"/>
    </location>
</feature>